<name>A0A0F8YVL0_9ZZZZ</name>
<sequence length="78" mass="9578">MAEKWRYIITFKKFKRNCHEYYENEGNSECSHSNHKHINEPFFIHNMNKGCKCSEKLCPVLKTCKKTYSNWYPKRNER</sequence>
<dbReference type="AlphaFoldDB" id="A0A0F8YVL0"/>
<proteinExistence type="predicted"/>
<comment type="caution">
    <text evidence="1">The sequence shown here is derived from an EMBL/GenBank/DDBJ whole genome shotgun (WGS) entry which is preliminary data.</text>
</comment>
<evidence type="ECO:0000313" key="1">
    <source>
        <dbReference type="EMBL" id="KKK52051.1"/>
    </source>
</evidence>
<gene>
    <name evidence="1" type="ORF">LCGC14_3108840</name>
</gene>
<dbReference type="EMBL" id="LAZR01067212">
    <property type="protein sequence ID" value="KKK52051.1"/>
    <property type="molecule type" value="Genomic_DNA"/>
</dbReference>
<organism evidence="1">
    <name type="scientific">marine sediment metagenome</name>
    <dbReference type="NCBI Taxonomy" id="412755"/>
    <lineage>
        <taxon>unclassified sequences</taxon>
        <taxon>metagenomes</taxon>
        <taxon>ecological metagenomes</taxon>
    </lineage>
</organism>
<protein>
    <submittedName>
        <fullName evidence="1">Uncharacterized protein</fullName>
    </submittedName>
</protein>
<accession>A0A0F8YVL0</accession>
<reference evidence="1" key="1">
    <citation type="journal article" date="2015" name="Nature">
        <title>Complex archaea that bridge the gap between prokaryotes and eukaryotes.</title>
        <authorList>
            <person name="Spang A."/>
            <person name="Saw J.H."/>
            <person name="Jorgensen S.L."/>
            <person name="Zaremba-Niedzwiedzka K."/>
            <person name="Martijn J."/>
            <person name="Lind A.E."/>
            <person name="van Eijk R."/>
            <person name="Schleper C."/>
            <person name="Guy L."/>
            <person name="Ettema T.J."/>
        </authorList>
    </citation>
    <scope>NUCLEOTIDE SEQUENCE</scope>
</reference>